<dbReference type="GO" id="GO:0015421">
    <property type="term" value="F:ABC-type oligopeptide transporter activity"/>
    <property type="evidence" value="ECO:0007669"/>
    <property type="project" value="TreeGrafter"/>
</dbReference>
<evidence type="ECO:0000313" key="3">
    <source>
        <dbReference type="Proteomes" id="UP000887116"/>
    </source>
</evidence>
<evidence type="ECO:0000259" key="1">
    <source>
        <dbReference type="Pfam" id="PF00005"/>
    </source>
</evidence>
<protein>
    <submittedName>
        <fullName evidence="2">Uncharacterized ABC transporter ATP-binding protein HI_1051</fullName>
    </submittedName>
</protein>
<dbReference type="InterPro" id="IPR039421">
    <property type="entry name" value="Type_1_exporter"/>
</dbReference>
<dbReference type="InterPro" id="IPR003439">
    <property type="entry name" value="ABC_transporter-like_ATP-bd"/>
</dbReference>
<sequence length="135" mass="15077">MPMNLFQITQGYESLVGERGVKLSGGQRQRIAIARAILKDAPILILDEATSQLDSVTESDIQKSLWGLMQGKTTIVIAHRLSTLLHMDRILVFDQGKIIEDGTHQALLDKSGMYKILWDAQVGGFLPDKREMEIV</sequence>
<keyword evidence="3" id="KW-1185">Reference proteome</keyword>
<dbReference type="Gene3D" id="3.40.50.300">
    <property type="entry name" value="P-loop containing nucleotide triphosphate hydrolases"/>
    <property type="match status" value="1"/>
</dbReference>
<dbReference type="OrthoDB" id="6500128at2759"/>
<dbReference type="GO" id="GO:0005524">
    <property type="term" value="F:ATP binding"/>
    <property type="evidence" value="ECO:0007669"/>
    <property type="project" value="UniProtKB-KW"/>
</dbReference>
<dbReference type="GO" id="GO:0090374">
    <property type="term" value="P:oligopeptide export from mitochondrion"/>
    <property type="evidence" value="ECO:0007669"/>
    <property type="project" value="TreeGrafter"/>
</dbReference>
<accession>A0A8X6FMG3</accession>
<name>A0A8X6FMG3_TRICU</name>
<proteinExistence type="predicted"/>
<comment type="caution">
    <text evidence="2">The sequence shown here is derived from an EMBL/GenBank/DDBJ whole genome shotgun (WGS) entry which is preliminary data.</text>
</comment>
<dbReference type="AlphaFoldDB" id="A0A8X6FMG3"/>
<dbReference type="PANTHER" id="PTHR43394">
    <property type="entry name" value="ATP-DEPENDENT PERMEASE MDL1, MITOCHONDRIAL"/>
    <property type="match status" value="1"/>
</dbReference>
<evidence type="ECO:0000313" key="2">
    <source>
        <dbReference type="EMBL" id="GFQ82784.1"/>
    </source>
</evidence>
<organism evidence="2 3">
    <name type="scientific">Trichonephila clavata</name>
    <name type="common">Joro spider</name>
    <name type="synonym">Nephila clavata</name>
    <dbReference type="NCBI Taxonomy" id="2740835"/>
    <lineage>
        <taxon>Eukaryota</taxon>
        <taxon>Metazoa</taxon>
        <taxon>Ecdysozoa</taxon>
        <taxon>Arthropoda</taxon>
        <taxon>Chelicerata</taxon>
        <taxon>Arachnida</taxon>
        <taxon>Araneae</taxon>
        <taxon>Araneomorphae</taxon>
        <taxon>Entelegynae</taxon>
        <taxon>Araneoidea</taxon>
        <taxon>Nephilidae</taxon>
        <taxon>Trichonephila</taxon>
    </lineage>
</organism>
<feature type="domain" description="ABC transporter" evidence="1">
    <location>
        <begin position="7"/>
        <end position="51"/>
    </location>
</feature>
<dbReference type="InterPro" id="IPR027417">
    <property type="entry name" value="P-loop_NTPase"/>
</dbReference>
<dbReference type="GO" id="GO:0016887">
    <property type="term" value="F:ATP hydrolysis activity"/>
    <property type="evidence" value="ECO:0007669"/>
    <property type="project" value="InterPro"/>
</dbReference>
<dbReference type="GO" id="GO:0005743">
    <property type="term" value="C:mitochondrial inner membrane"/>
    <property type="evidence" value="ECO:0007669"/>
    <property type="project" value="TreeGrafter"/>
</dbReference>
<dbReference type="SUPFAM" id="SSF52540">
    <property type="entry name" value="P-loop containing nucleoside triphosphate hydrolases"/>
    <property type="match status" value="1"/>
</dbReference>
<dbReference type="PANTHER" id="PTHR43394:SF1">
    <property type="entry name" value="ATP-BINDING CASSETTE SUB-FAMILY B MEMBER 10, MITOCHONDRIAL"/>
    <property type="match status" value="1"/>
</dbReference>
<dbReference type="Proteomes" id="UP000887116">
    <property type="component" value="Unassembled WGS sequence"/>
</dbReference>
<keyword evidence="2" id="KW-0547">Nucleotide-binding</keyword>
<keyword evidence="2" id="KW-0067">ATP-binding</keyword>
<gene>
    <name evidence="2" type="primary">HI_1051</name>
    <name evidence="2" type="ORF">TNCT_725471</name>
</gene>
<dbReference type="Pfam" id="PF00005">
    <property type="entry name" value="ABC_tran"/>
    <property type="match status" value="1"/>
</dbReference>
<dbReference type="EMBL" id="BMAO01032504">
    <property type="protein sequence ID" value="GFQ82784.1"/>
    <property type="molecule type" value="Genomic_DNA"/>
</dbReference>
<reference evidence="2" key="1">
    <citation type="submission" date="2020-07" db="EMBL/GenBank/DDBJ databases">
        <title>Multicomponent nature underlies the extraordinary mechanical properties of spider dragline silk.</title>
        <authorList>
            <person name="Kono N."/>
            <person name="Nakamura H."/>
            <person name="Mori M."/>
            <person name="Yoshida Y."/>
            <person name="Ohtoshi R."/>
            <person name="Malay A.D."/>
            <person name="Moran D.A.P."/>
            <person name="Tomita M."/>
            <person name="Numata K."/>
            <person name="Arakawa K."/>
        </authorList>
    </citation>
    <scope>NUCLEOTIDE SEQUENCE</scope>
</reference>